<accession>A0A956RQA3</accession>
<name>A0A956RQA3_UNCEI</name>
<comment type="caution">
    <text evidence="1">The sequence shown here is derived from an EMBL/GenBank/DDBJ whole genome shotgun (WGS) entry which is preliminary data.</text>
</comment>
<evidence type="ECO:0000313" key="2">
    <source>
        <dbReference type="Proteomes" id="UP000697710"/>
    </source>
</evidence>
<dbReference type="Proteomes" id="UP000697710">
    <property type="component" value="Unassembled WGS sequence"/>
</dbReference>
<organism evidence="1 2">
    <name type="scientific">Eiseniibacteriota bacterium</name>
    <dbReference type="NCBI Taxonomy" id="2212470"/>
    <lineage>
        <taxon>Bacteria</taxon>
        <taxon>Candidatus Eiseniibacteriota</taxon>
    </lineage>
</organism>
<reference evidence="1" key="2">
    <citation type="journal article" date="2021" name="Microbiome">
        <title>Successional dynamics and alternative stable states in a saline activated sludge microbial community over 9 years.</title>
        <authorList>
            <person name="Wang Y."/>
            <person name="Ye J."/>
            <person name="Ju F."/>
            <person name="Liu L."/>
            <person name="Boyd J.A."/>
            <person name="Deng Y."/>
            <person name="Parks D.H."/>
            <person name="Jiang X."/>
            <person name="Yin X."/>
            <person name="Woodcroft B.J."/>
            <person name="Tyson G.W."/>
            <person name="Hugenholtz P."/>
            <person name="Polz M.F."/>
            <person name="Zhang T."/>
        </authorList>
    </citation>
    <scope>NUCLEOTIDE SEQUENCE</scope>
    <source>
        <strain evidence="1">HKST-UBA01</strain>
    </source>
</reference>
<reference evidence="1" key="1">
    <citation type="submission" date="2020-04" db="EMBL/GenBank/DDBJ databases">
        <authorList>
            <person name="Zhang T."/>
        </authorList>
    </citation>
    <scope>NUCLEOTIDE SEQUENCE</scope>
    <source>
        <strain evidence="1">HKST-UBA01</strain>
    </source>
</reference>
<evidence type="ECO:0000313" key="1">
    <source>
        <dbReference type="EMBL" id="MCA9728770.1"/>
    </source>
</evidence>
<dbReference type="Gene3D" id="2.60.40.10">
    <property type="entry name" value="Immunoglobulins"/>
    <property type="match status" value="1"/>
</dbReference>
<sequence length="391" mass="43381">MGPTRSFRSTRRGPLLGASLIWGIAFCLVGCSHRVTQSEDEARVWIRLVEPVDGDSLAGRIDIAAEVDLGEIVHRVTFYADDAPIVVATQTPWATDWIPTSSPRGRVIRFRAEAIGAHHRAVSEEVAVWIAPRSDLGVRVVGPHDSPWVARSPENFLRLEACGSPAWGAARVDDTLWTGEGLPRGFRSELLPVALLPPRLQRIRASRPGLEAEGWVRPFDYPDPGTALGAAEALALVLRARDPTPLPDLLAPDARVEWCSGSGSKVLTGDELSTAFRRFFDDARIREWSFSWRVDPILEWTRQGRSWALVRASHLAWSFGIAEDACGPTLEPWTESREDVVDLLWEHNGADRWTLASWKERGRSREETLWGLLVPEPTGRRPDAGRSHPAG</sequence>
<dbReference type="EMBL" id="JAGQHR010000471">
    <property type="protein sequence ID" value="MCA9728770.1"/>
    <property type="molecule type" value="Genomic_DNA"/>
</dbReference>
<protein>
    <submittedName>
        <fullName evidence="1">Uncharacterized protein</fullName>
    </submittedName>
</protein>
<dbReference type="Pfam" id="PF17957">
    <property type="entry name" value="Big_7"/>
    <property type="match status" value="1"/>
</dbReference>
<dbReference type="AlphaFoldDB" id="A0A956RQA3"/>
<dbReference type="InterPro" id="IPR013783">
    <property type="entry name" value="Ig-like_fold"/>
</dbReference>
<gene>
    <name evidence="1" type="ORF">KC729_13855</name>
</gene>
<proteinExistence type="predicted"/>